<sequence length="36" mass="4321">MQPKISLPYNTKRVSLSLLTESCVWYCRRWCRAPSF</sequence>
<name>A0A3N7FLP7_POPTR</name>
<reference evidence="1" key="1">
    <citation type="journal article" date="2006" name="Science">
        <title>The genome of black cottonwood, Populus trichocarpa (Torr. &amp; Gray).</title>
        <authorList>
            <person name="Tuskan G.A."/>
            <person name="Difazio S."/>
            <person name="Jansson S."/>
            <person name="Bohlmann J."/>
            <person name="Grigoriev I."/>
            <person name="Hellsten U."/>
            <person name="Putnam N."/>
            <person name="Ralph S."/>
            <person name="Rombauts S."/>
            <person name="Salamov A."/>
            <person name="Schein J."/>
            <person name="Sterck L."/>
            <person name="Aerts A."/>
            <person name="Bhalerao R.R."/>
            <person name="Bhalerao R.P."/>
            <person name="Blaudez D."/>
            <person name="Boerjan W."/>
            <person name="Brun A."/>
            <person name="Brunner A."/>
            <person name="Busov V."/>
            <person name="Campbell M."/>
            <person name="Carlson J."/>
            <person name="Chalot M."/>
            <person name="Chapman J."/>
            <person name="Chen G.L."/>
            <person name="Cooper D."/>
            <person name="Coutinho P.M."/>
            <person name="Couturier J."/>
            <person name="Covert S."/>
            <person name="Cronk Q."/>
            <person name="Cunningham R."/>
            <person name="Davis J."/>
            <person name="Degroeve S."/>
            <person name="Dejardin A."/>
            <person name="Depamphilis C."/>
            <person name="Detter J."/>
            <person name="Dirks B."/>
            <person name="Dubchak I."/>
            <person name="Duplessis S."/>
            <person name="Ehlting J."/>
            <person name="Ellis B."/>
            <person name="Gendler K."/>
            <person name="Goodstein D."/>
            <person name="Gribskov M."/>
            <person name="Grimwood J."/>
            <person name="Groover A."/>
            <person name="Gunter L."/>
            <person name="Hamberger B."/>
            <person name="Heinze B."/>
            <person name="Helariutta Y."/>
            <person name="Henrissat B."/>
            <person name="Holligan D."/>
            <person name="Holt R."/>
            <person name="Huang W."/>
            <person name="Islam-Faridi N."/>
            <person name="Jones S."/>
            <person name="Jones-Rhoades M."/>
            <person name="Jorgensen R."/>
            <person name="Joshi C."/>
            <person name="Kangasjarvi J."/>
            <person name="Karlsson J."/>
            <person name="Kelleher C."/>
            <person name="Kirkpatrick R."/>
            <person name="Kirst M."/>
            <person name="Kohler A."/>
            <person name="Kalluri U."/>
            <person name="Larimer F."/>
            <person name="Leebens-Mack J."/>
            <person name="Leple J.C."/>
            <person name="Locascio P."/>
            <person name="Lou Y."/>
            <person name="Lucas S."/>
            <person name="Martin F."/>
            <person name="Montanini B."/>
            <person name="Napoli C."/>
            <person name="Nelson D.R."/>
            <person name="Nelson C."/>
            <person name="Nieminen K."/>
            <person name="Nilsson O."/>
            <person name="Pereda V."/>
            <person name="Peter G."/>
            <person name="Philippe R."/>
            <person name="Pilate G."/>
            <person name="Poliakov A."/>
            <person name="Razumovskaya J."/>
            <person name="Richardson P."/>
            <person name="Rinaldi C."/>
            <person name="Ritland K."/>
            <person name="Rouze P."/>
            <person name="Ryaboy D."/>
            <person name="Schmutz J."/>
            <person name="Schrader J."/>
            <person name="Segerman B."/>
            <person name="Shin H."/>
            <person name="Siddiqui A."/>
            <person name="Sterky F."/>
            <person name="Terry A."/>
            <person name="Tsai C.J."/>
            <person name="Uberbacher E."/>
            <person name="Unneberg P."/>
            <person name="Vahala J."/>
            <person name="Wall K."/>
            <person name="Wessler S."/>
            <person name="Yang G."/>
            <person name="Yin T."/>
            <person name="Douglas C."/>
            <person name="Marra M."/>
            <person name="Sandberg G."/>
            <person name="Van de Peer Y."/>
            <person name="Rokhsar D."/>
        </authorList>
    </citation>
    <scope>NUCLEOTIDE SEQUENCE [LARGE SCALE GENOMIC DNA]</scope>
    <source>
        <strain evidence="1">Nisqually-1</strain>
    </source>
</reference>
<dbReference type="AlphaFoldDB" id="A0A3N7FLP7"/>
<organism evidence="1">
    <name type="scientific">Populus trichocarpa</name>
    <name type="common">Western balsam poplar</name>
    <name type="synonym">Populus balsamifera subsp. trichocarpa</name>
    <dbReference type="NCBI Taxonomy" id="3694"/>
    <lineage>
        <taxon>Eukaryota</taxon>
        <taxon>Viridiplantae</taxon>
        <taxon>Streptophyta</taxon>
        <taxon>Embryophyta</taxon>
        <taxon>Tracheophyta</taxon>
        <taxon>Spermatophyta</taxon>
        <taxon>Magnoliopsida</taxon>
        <taxon>eudicotyledons</taxon>
        <taxon>Gunneridae</taxon>
        <taxon>Pentapetalae</taxon>
        <taxon>rosids</taxon>
        <taxon>fabids</taxon>
        <taxon>Malpighiales</taxon>
        <taxon>Salicaceae</taxon>
        <taxon>Saliceae</taxon>
        <taxon>Populus</taxon>
    </lineage>
</organism>
<proteinExistence type="predicted"/>
<dbReference type="InParanoid" id="A0A3N7FLP7"/>
<dbReference type="EMBL" id="KZ623896">
    <property type="protein sequence ID" value="RQO95315.1"/>
    <property type="molecule type" value="Genomic_DNA"/>
</dbReference>
<evidence type="ECO:0000313" key="1">
    <source>
        <dbReference type="EMBL" id="RQO95315.1"/>
    </source>
</evidence>
<accession>A0A3N7FLP7</accession>
<gene>
    <name evidence="1" type="ORF">POPTR_T172006</name>
</gene>
<reference evidence="1" key="2">
    <citation type="submission" date="2017-07" db="EMBL/GenBank/DDBJ databases">
        <title>WGS assembly of Populus trichocarpa.</title>
        <authorList>
            <person name="Tuskan G."/>
            <person name="Difazio S."/>
            <person name="Jansson S."/>
            <person name="Bohlmann J."/>
            <person name="Grigoriev I."/>
            <person name="Hellsten U."/>
            <person name="Putnam N."/>
            <person name="Ralph S."/>
            <person name="Rombauts S."/>
            <person name="Salamov A."/>
            <person name="Schein J."/>
            <person name="Sterck L."/>
            <person name="Aerts A."/>
            <person name="Bhalerao R."/>
            <person name="Bhalerao R."/>
            <person name="Blaudez D."/>
            <person name="Boerjan W."/>
            <person name="Brun A."/>
            <person name="Brunner A."/>
            <person name="Busov V."/>
            <person name="Campbell M."/>
            <person name="Carlson J."/>
            <person name="Chalot M."/>
            <person name="Chapman J."/>
            <person name="Chen G."/>
            <person name="Cooper D."/>
            <person name="Coutinho P."/>
            <person name="Couturier J."/>
            <person name="Covert S."/>
            <person name="Cronk Q."/>
            <person name="Cunningham R."/>
            <person name="Davis J."/>
            <person name="Degroeve S."/>
            <person name="Dejardin A."/>
            <person name="Depamphilis C."/>
            <person name="Detter J."/>
            <person name="Dirks B."/>
            <person name="Dubchak I."/>
            <person name="Duplessis S."/>
            <person name="Ehlting J."/>
            <person name="Ellis B."/>
            <person name="Gendler K."/>
            <person name="Goodstein D."/>
            <person name="Gribskov M."/>
            <person name="Grimwood J."/>
            <person name="Groover A."/>
            <person name="Gunter L."/>
            <person name="Hamberger B."/>
            <person name="Heinze B."/>
            <person name="Helariutta Y."/>
            <person name="Henrissat B."/>
            <person name="Holligan D."/>
            <person name="Holt R."/>
            <person name="Huang W."/>
            <person name="Islam-Faridi N."/>
            <person name="Jones S."/>
            <person name="Jones-Rhoades M."/>
            <person name="Jorgensen R."/>
            <person name="Joshi C."/>
            <person name="Kangasjarvi J."/>
            <person name="Karlsson J."/>
            <person name="Kelleher C."/>
            <person name="Kirkpatrick R."/>
            <person name="Kirst M."/>
            <person name="Kohler A."/>
            <person name="Kalluri U."/>
            <person name="Larimer F."/>
            <person name="Leebens-Mack J."/>
            <person name="Leple J."/>
            <person name="Locascio P."/>
            <person name="Lou Y."/>
            <person name="Lucas S."/>
            <person name="Martin F."/>
            <person name="Montanini B."/>
            <person name="Napoli C."/>
            <person name="Nelson D."/>
            <person name="Nelson C."/>
            <person name="Nieminen K."/>
            <person name="Nilsson O."/>
            <person name="Pereda V."/>
            <person name="Peter G."/>
            <person name="Philippe R."/>
            <person name="Pilate G."/>
            <person name="Poliakov A."/>
            <person name="Razumovskaya J."/>
            <person name="Richardson P."/>
            <person name="Rinaldi C."/>
            <person name="Ritland K."/>
            <person name="Rouze P."/>
            <person name="Ryaboy D."/>
            <person name="Schmutz J."/>
            <person name="Schrader J."/>
            <person name="Segerman B."/>
            <person name="Shin H."/>
            <person name="Siddiqui A."/>
            <person name="Sterky F."/>
            <person name="Terry A."/>
            <person name="Tsai C."/>
            <person name="Uberbacher E."/>
            <person name="Unneberg P."/>
            <person name="Vahala J."/>
            <person name="Wall K."/>
            <person name="Wessler S."/>
            <person name="Yang G."/>
            <person name="Yin T."/>
            <person name="Douglas C."/>
            <person name="Marra M."/>
            <person name="Sandberg G."/>
            <person name="Van De Peer Y."/>
            <person name="Rokhsar D."/>
        </authorList>
    </citation>
    <scope>NUCLEOTIDE SEQUENCE</scope>
    <source>
        <strain evidence="1">Nisqually-1</strain>
    </source>
</reference>
<protein>
    <submittedName>
        <fullName evidence="1">Uncharacterized protein</fullName>
    </submittedName>
</protein>